<feature type="compositionally biased region" description="Low complexity" evidence="1">
    <location>
        <begin position="58"/>
        <end position="75"/>
    </location>
</feature>
<feature type="region of interest" description="Disordered" evidence="1">
    <location>
        <begin position="58"/>
        <end position="80"/>
    </location>
</feature>
<comment type="caution">
    <text evidence="2">The sequence shown here is derived from an EMBL/GenBank/DDBJ whole genome shotgun (WGS) entry which is preliminary data.</text>
</comment>
<evidence type="ECO:0000313" key="3">
    <source>
        <dbReference type="Proteomes" id="UP001151752"/>
    </source>
</evidence>
<reference evidence="2" key="1">
    <citation type="submission" date="2022-11" db="EMBL/GenBank/DDBJ databases">
        <authorList>
            <person name="Hyden B.L."/>
            <person name="Feng K."/>
            <person name="Yates T."/>
            <person name="Jawdy S."/>
            <person name="Smart L.B."/>
            <person name="Muchero W."/>
        </authorList>
    </citation>
    <scope>NUCLEOTIDE SEQUENCE</scope>
    <source>
        <tissue evidence="2">Shoot tip</tissue>
    </source>
</reference>
<organism evidence="2 3">
    <name type="scientific">Salix koriyanagi</name>
    <dbReference type="NCBI Taxonomy" id="2511006"/>
    <lineage>
        <taxon>Eukaryota</taxon>
        <taxon>Viridiplantae</taxon>
        <taxon>Streptophyta</taxon>
        <taxon>Embryophyta</taxon>
        <taxon>Tracheophyta</taxon>
        <taxon>Spermatophyta</taxon>
        <taxon>Magnoliopsida</taxon>
        <taxon>eudicotyledons</taxon>
        <taxon>Gunneridae</taxon>
        <taxon>Pentapetalae</taxon>
        <taxon>rosids</taxon>
        <taxon>fabids</taxon>
        <taxon>Malpighiales</taxon>
        <taxon>Salicaceae</taxon>
        <taxon>Saliceae</taxon>
        <taxon>Salix</taxon>
    </lineage>
</organism>
<sequence length="422" mass="46755">MAVALEDVESCLPTEFLTAEDMLMDKENFYKNGFNSDLKPSLCFPSEFPYEFDTFGSSSPLSSPVESVMGSSTETESSDDDDFLAGLTRRLTQQLAVKPEKKWVVAGSPESTLSGMGSWSVSSNGSPNGVLSPPTTPYGAKNDTWDLIYAAAGQVARLKMSNNEGPKYNNISNFQGRGLLGPASSQNPELSSVKHQNTGVYPSHSGPPFGIHAPQMNQYQQLVRQGQQAVRQPCSSIWERQQVKTSCPTQPQLHHNHNHHHHHHHHVQRRGRDVRYEDGRCGRPLGLPPAAWPPLQVHQQNQHTNSAGMRAVFLSGAGVKRESAGTGVFLPRRYGNAPEPKKKSGCSTVLLPAKVVQALNLNLDDMDISVPAQPRLNNNASFQSEYDVLMARRNALLAQQRRNLRQENALNREIRLPQEWTY</sequence>
<feature type="compositionally biased region" description="Basic residues" evidence="1">
    <location>
        <begin position="254"/>
        <end position="269"/>
    </location>
</feature>
<dbReference type="EMBL" id="JAPFFM010000002">
    <property type="protein sequence ID" value="KAJ6772686.1"/>
    <property type="molecule type" value="Genomic_DNA"/>
</dbReference>
<dbReference type="AlphaFoldDB" id="A0A9Q0WUC8"/>
<reference evidence="2" key="2">
    <citation type="journal article" date="2023" name="Int. J. Mol. Sci.">
        <title>De Novo Assembly and Annotation of 11 Diverse Shrub Willow (Salix) Genomes Reveals Novel Gene Organization in Sex-Linked Regions.</title>
        <authorList>
            <person name="Hyden B."/>
            <person name="Feng K."/>
            <person name="Yates T.B."/>
            <person name="Jawdy S."/>
            <person name="Cereghino C."/>
            <person name="Smart L.B."/>
            <person name="Muchero W."/>
        </authorList>
    </citation>
    <scope>NUCLEOTIDE SEQUENCE</scope>
    <source>
        <tissue evidence="2">Shoot tip</tissue>
    </source>
</reference>
<feature type="region of interest" description="Disordered" evidence="1">
    <location>
        <begin position="179"/>
        <end position="213"/>
    </location>
</feature>
<protein>
    <submittedName>
        <fullName evidence="2">TIP41-LIKE PROTEIN</fullName>
    </submittedName>
</protein>
<feature type="region of interest" description="Disordered" evidence="1">
    <location>
        <begin position="245"/>
        <end position="272"/>
    </location>
</feature>
<keyword evidence="3" id="KW-1185">Reference proteome</keyword>
<proteinExistence type="predicted"/>
<feature type="compositionally biased region" description="Polar residues" evidence="1">
    <location>
        <begin position="183"/>
        <end position="200"/>
    </location>
</feature>
<dbReference type="Proteomes" id="UP001151752">
    <property type="component" value="Chromosome 10"/>
</dbReference>
<evidence type="ECO:0000256" key="1">
    <source>
        <dbReference type="SAM" id="MobiDB-lite"/>
    </source>
</evidence>
<gene>
    <name evidence="2" type="ORF">OIU74_018823</name>
</gene>
<evidence type="ECO:0000313" key="2">
    <source>
        <dbReference type="EMBL" id="KAJ6772686.1"/>
    </source>
</evidence>
<dbReference type="PANTHER" id="PTHR33356:SF17">
    <property type="entry name" value="TPX2 CENTRAL DOMAIN-CONTAINING PROTEIN"/>
    <property type="match status" value="1"/>
</dbReference>
<accession>A0A9Q0WUC8</accession>
<name>A0A9Q0WUC8_9ROSI</name>
<dbReference type="PANTHER" id="PTHR33356">
    <property type="entry name" value="TIP41-LIKE PROTEIN"/>
    <property type="match status" value="1"/>
</dbReference>